<dbReference type="Pfam" id="PF00069">
    <property type="entry name" value="Pkinase"/>
    <property type="match status" value="5"/>
</dbReference>
<feature type="domain" description="Protein kinase" evidence="2">
    <location>
        <begin position="1674"/>
        <end position="2002"/>
    </location>
</feature>
<dbReference type="InterPro" id="IPR008271">
    <property type="entry name" value="Ser/Thr_kinase_AS"/>
</dbReference>
<dbReference type="SMART" id="SM00220">
    <property type="entry name" value="S_TKc"/>
    <property type="match status" value="2"/>
</dbReference>
<dbReference type="EMBL" id="JANIEX010000059">
    <property type="protein sequence ID" value="KAJ3574734.1"/>
    <property type="molecule type" value="Genomic_DNA"/>
</dbReference>
<evidence type="ECO:0000259" key="2">
    <source>
        <dbReference type="PROSITE" id="PS50011"/>
    </source>
</evidence>
<dbReference type="PROSITE" id="PS00108">
    <property type="entry name" value="PROTEIN_KINASE_ST"/>
    <property type="match status" value="2"/>
</dbReference>
<organism evidence="3 4">
    <name type="scientific">Leucocoprinus birnbaumii</name>
    <dbReference type="NCBI Taxonomy" id="56174"/>
    <lineage>
        <taxon>Eukaryota</taxon>
        <taxon>Fungi</taxon>
        <taxon>Dikarya</taxon>
        <taxon>Basidiomycota</taxon>
        <taxon>Agaricomycotina</taxon>
        <taxon>Agaricomycetes</taxon>
        <taxon>Agaricomycetidae</taxon>
        <taxon>Agaricales</taxon>
        <taxon>Agaricineae</taxon>
        <taxon>Agaricaceae</taxon>
        <taxon>Leucocoprinus</taxon>
    </lineage>
</organism>
<evidence type="ECO:0000313" key="4">
    <source>
        <dbReference type="Proteomes" id="UP001213000"/>
    </source>
</evidence>
<feature type="domain" description="Protein kinase" evidence="2">
    <location>
        <begin position="1365"/>
        <end position="1624"/>
    </location>
</feature>
<dbReference type="Proteomes" id="UP001213000">
    <property type="component" value="Unassembled WGS sequence"/>
</dbReference>
<dbReference type="SUPFAM" id="SSF56112">
    <property type="entry name" value="Protein kinase-like (PK-like)"/>
    <property type="match status" value="6"/>
</dbReference>
<feature type="domain" description="Protein kinase" evidence="2">
    <location>
        <begin position="2125"/>
        <end position="2397"/>
    </location>
</feature>
<feature type="compositionally biased region" description="Acidic residues" evidence="1">
    <location>
        <begin position="1074"/>
        <end position="1089"/>
    </location>
</feature>
<dbReference type="InterPro" id="IPR011009">
    <property type="entry name" value="Kinase-like_dom_sf"/>
</dbReference>
<gene>
    <name evidence="3" type="ORF">NP233_g1566</name>
</gene>
<comment type="caution">
    <text evidence="3">The sequence shown here is derived from an EMBL/GenBank/DDBJ whole genome shotgun (WGS) entry which is preliminary data.</text>
</comment>
<keyword evidence="4" id="KW-1185">Reference proteome</keyword>
<dbReference type="PANTHER" id="PTHR44329">
    <property type="entry name" value="SERINE/THREONINE-PROTEIN KINASE TNNI3K-RELATED"/>
    <property type="match status" value="1"/>
</dbReference>
<dbReference type="InterPro" id="IPR000719">
    <property type="entry name" value="Prot_kinase_dom"/>
</dbReference>
<dbReference type="PROSITE" id="PS50011">
    <property type="entry name" value="PROTEIN_KINASE_DOM"/>
    <property type="match status" value="6"/>
</dbReference>
<protein>
    <recommendedName>
        <fullName evidence="2">Protein kinase domain-containing protein</fullName>
    </recommendedName>
</protein>
<feature type="compositionally biased region" description="Gly residues" evidence="1">
    <location>
        <begin position="1237"/>
        <end position="1250"/>
    </location>
</feature>
<dbReference type="InterPro" id="IPR051681">
    <property type="entry name" value="Ser/Thr_Kinases-Pseudokinases"/>
</dbReference>
<evidence type="ECO:0000313" key="3">
    <source>
        <dbReference type="EMBL" id="KAJ3574734.1"/>
    </source>
</evidence>
<evidence type="ECO:0000256" key="1">
    <source>
        <dbReference type="SAM" id="MobiDB-lite"/>
    </source>
</evidence>
<dbReference type="GO" id="GO:0005524">
    <property type="term" value="F:ATP binding"/>
    <property type="evidence" value="ECO:0007669"/>
    <property type="project" value="InterPro"/>
</dbReference>
<feature type="region of interest" description="Disordered" evidence="1">
    <location>
        <begin position="1062"/>
        <end position="1089"/>
    </location>
</feature>
<dbReference type="GO" id="GO:0004674">
    <property type="term" value="F:protein serine/threonine kinase activity"/>
    <property type="evidence" value="ECO:0007669"/>
    <property type="project" value="TreeGrafter"/>
</dbReference>
<dbReference type="Gene3D" id="1.10.510.10">
    <property type="entry name" value="Transferase(Phosphotransferase) domain 1"/>
    <property type="match status" value="6"/>
</dbReference>
<feature type="region of interest" description="Disordered" evidence="1">
    <location>
        <begin position="2336"/>
        <end position="2363"/>
    </location>
</feature>
<accession>A0AAD5VZR2</accession>
<name>A0AAD5VZR2_9AGAR</name>
<feature type="domain" description="Protein kinase" evidence="2">
    <location>
        <begin position="851"/>
        <end position="1123"/>
    </location>
</feature>
<feature type="domain" description="Protein kinase" evidence="2">
    <location>
        <begin position="102"/>
        <end position="350"/>
    </location>
</feature>
<feature type="domain" description="Protein kinase" evidence="2">
    <location>
        <begin position="400"/>
        <end position="738"/>
    </location>
</feature>
<feature type="region of interest" description="Disordered" evidence="1">
    <location>
        <begin position="1223"/>
        <end position="1254"/>
    </location>
</feature>
<proteinExistence type="predicted"/>
<feature type="compositionally biased region" description="Acidic residues" evidence="1">
    <location>
        <begin position="2350"/>
        <end position="2363"/>
    </location>
</feature>
<reference evidence="3" key="1">
    <citation type="submission" date="2022-07" db="EMBL/GenBank/DDBJ databases">
        <title>Genome Sequence of Leucocoprinus birnbaumii.</title>
        <authorList>
            <person name="Buettner E."/>
        </authorList>
    </citation>
    <scope>NUCLEOTIDE SEQUENCE</scope>
    <source>
        <strain evidence="3">VT141</strain>
    </source>
</reference>
<dbReference type="PANTHER" id="PTHR44329:SF214">
    <property type="entry name" value="PROTEIN KINASE DOMAIN-CONTAINING PROTEIN"/>
    <property type="match status" value="1"/>
</dbReference>
<sequence>MDPPSPQDVALSEPSVNAPSESEVFATLYHLVSRLDAESRIEEMVEKARELSADDTQLLVNCLSMALDKDAAPAKSRVHIWRSLIRVVSSAKIFAQDHTLSSSHIAPENDPSSSDVYQISGDTRVCLKVVKHLKDIDNAPYLKSLISWAHLSHPNISPLYALFRPGDDNPYVVSPCETSLGICDYIEEHPEALRMRLIADVSNGLTYIHQLGIVHGGINPENVIVQGNGQALITNLDIAFRTNACDASPIRYSPPELLNGDENILPAQVVDVWSFACLCYEVLSENEPFFQIPREGRVAAAILKGNKPARPGREGFSGREIDDAIWQLLLMCWEFEPGNRPSCMKTHQVIHDEAGQDIRQSTGLVASPVIMTGSNINTQLAKDRLATVLGTHQSASLHVPAHLRVLLSGFLSNVTKFNATVSATKSFSPDDLQMFVDFLDLLLNDLPNLHEDPILICLSSIIVSTHTIPRWYKLDDVQYDPTPVVERDGVKIYNSDIPWVQKSQLSVVTRTRSFKKLLSFLPDWAHFSHPNLIPFFGVFQVSDSLEALRLGVVLPIFQNGFLEDFALKLPQRSRIPLIFDVIDATDYLHKRTIAFRYTQKDKIMVSDQGRPVIILPDRDFRRELDDSPSDRETRFEPPDVDLVMLEDQIWTVGCLFYTVLCGRLPYYQYEEEEEVISAVHRGEPLRRPIRGDDNVEEIDDDLWEIIMGCCRFEAADRLRASEIRELFVKWGEEHHVPLTNSGLPEFHSLTRMTSPAQDVDFRRVESLLGKIQVELLRSPLSKLLQNPIKDVTKAVTELKPEDVRTLVDFLDLALKERLTISEEQNRVLALLSRISSTKRIFPQRYELRGIKYDPKPMAAGGYGQVHRGTEIDVCVKITARLNPDALAPWIRELIVWAHSSHPNILPFYGVLLEGDSESPQICLVSPFMKNGNLHDYAPRLAQKSRLLLISDVINGLLFLHALGIIHGDLKGENVLISNEGRCLITDFGTTQVVTATVTASASLVPTTLRFAAPEVVLTTGPPTKERDIWSFGCLCYEVLSRLLPYYQYAQIIQVSAALARKEPPKRPSVTSNDAPDDSDSNEWDDFDEDDWDELDDQAWNLITRCCVPEPEGRLKAAAIQELIVDMKIYDDRPAARAVTDTDFSKLGSRPDIDMNRVGKLLRTIQRAVIPTDVEEEEIDVINLELVKPAEDFPVPFGTMKSGSTGASSEKGFSVTVAMLANRGTAGEGPGELSEPGRGPGTGRNELGGGSAKTRSRVGCDRVVPFWSALVTALSMDLPSPQDTASSDPGANPPSESEVFATLYHLVSRLDAESRVEEMVEKAQELSADDIQLLVNCLSMALDKNAAPAKSRVHIWRSLIRVVSSTKIFAQAHTVSSNHIFPENDPSSSDVYQFSGDTRVRLRVVKHLRDNDNAPYLKSLISWAHLSHPNILPLYALFRLGDDNPYVVSPCETTQGICDYIQEYPEALRMPLIADVSSGLTYIHQLSIVHGGINPENVIVQGNGQALITNLELAFRTNACDASPIRYSPPELLTGDDSIIPAQAVDMWSFACLCYEVLSENEPFFQIPREGRVVIAILKGSKPVRPGREGFNGKEIDDAMWQLLLMCWEFEPGDRPSSVKVHQVVHDEAGQDTRQSAEPVASPVVLNRSNINPQLVRDRLATVLGTHHPASLHVPAHLRVLLSGFLSNTTRFNATVSATKSFSPDDIQMFVDFLDLLLNDLPNLHEDPIVICLSGIIVSSHTIPRWYKLDDFQYDPTPVVERDGVKIYSSNVPGAQKLQLSVVTHTRSFKKFLAFLPDWAHLSHPNLMPFLGVFPVSNSLEALRLGVVFPFFRNGFLEDFASKLPQRCRIPLIFEVIDGIEYLHSRMLGFDYTYKDKIMVSDQGRPVLMLSVREFRRELDDSPPDRVVRFQPPGCDRDILGDQTWMFGCLCYKVLSGRLPYYQYEEEEEIISAVHRGEPLKRPNREDDDVEEIDDDLWEIIMGCCQFERVYRLPASEIRELFVKWGEEHDVPLTISVMSEFHNLPRMTCPTQNVDFRHVESLLGKIQIELLRSPLSKLLQNPIKDVTKAVAELMPEDVRILVDFLDLALKERLTISEEQNRVLALLSRISSTERIFPQRYELRGIKYDPKPMAAGGYGQVHRGTEIDVCVKITAKLNPDALAPWIRELIVWAHSSHPNILPFYGVLLEGDTEFQRICLVSPFMKNGNLHDYAPRLAQKSRLLLISDVINGLLYLHVLGIIHGDLKGENVLISNDGRCFITDFGTTQVVTATVTASASLVPTTLRFAAPEVVLTTGPPTKERDIWSFGCLCYEVLSRLLPYYQYAQIVQVSAALARKEPPKRPSVTSHDAPDDSDSNEWDDFDEDDWDELDDQAWNLITRCCVPEPEGRLKAAAIQELIVDMKIYDDRPAARAVTDTDFSKLGSRPDIDMNRVGELLGNLQRAVIPTDVEEGQIDIFDLYSSLSMS</sequence>